<dbReference type="AlphaFoldDB" id="A0A6A6ZS47"/>
<evidence type="ECO:0000256" key="10">
    <source>
        <dbReference type="ARBA" id="ARBA00023295"/>
    </source>
</evidence>
<dbReference type="GO" id="GO:0004573">
    <property type="term" value="F:Glc3Man9GlcNAc2 oligosaccharide glucosidase activity"/>
    <property type="evidence" value="ECO:0007669"/>
    <property type="project" value="UniProtKB-UniRule"/>
</dbReference>
<evidence type="ECO:0000256" key="12">
    <source>
        <dbReference type="RuleBase" id="RU368089"/>
    </source>
</evidence>
<evidence type="ECO:0000256" key="5">
    <source>
        <dbReference type="ARBA" id="ARBA00022824"/>
    </source>
</evidence>
<evidence type="ECO:0000256" key="1">
    <source>
        <dbReference type="ARBA" id="ARBA00004648"/>
    </source>
</evidence>
<dbReference type="PANTHER" id="PTHR10412:SF11">
    <property type="entry name" value="MANNOSYL-OLIGOSACCHARIDE GLUCOSIDASE"/>
    <property type="match status" value="1"/>
</dbReference>
<comment type="pathway">
    <text evidence="13">Glycan metabolism; N-glycan degradation.</text>
</comment>
<dbReference type="EMBL" id="MU006232">
    <property type="protein sequence ID" value="KAF2823603.1"/>
    <property type="molecule type" value="Genomic_DNA"/>
</dbReference>
<feature type="domain" description="Glycosyl hydrolase family 63 C-terminal" evidence="14">
    <location>
        <begin position="283"/>
        <end position="773"/>
    </location>
</feature>
<sequence length="859" mass="96391">MPPLLRIVSSTPFFMTACRLDFFWLLWLQYCSVAINATNTSWLTWGPYRPNLYFGVRPSIPDSLLMGFMWTKGDDLDSIPVGLRDTCEQDDGMGDYGWSKYDPRVGGSQILHDDKLRLDLTTDFIKGDSGDSWAVRVTGRLRSDAPQDATTVVIFHVALEQAGEDRAAMMKCESKDVFQDHQAENEVACHGDTPTLGAFDVLVTGESTNDVKDSLTVRSVHVSEDKIWQAKSVYSETIHSSAPKSDESAKAANMHFIQATFSGDFAVTFTYTNNRAAFLDAHAVEQGISGLHSTFASDVDKAFPRTGPFVDEKYGNLSQALLSNLLGGLGFFHGDSRVDASHAPEYEETGLNFWEQAAAAMAKAPIANTAPTSMLTFTPSRPFFPRGFLWDEGFHLLPVIEWDLDLAVAVLRSWLGLMDADGWIAREQILGPEARSKVPDQFQIQYPHYANPPTLSLLFPILTSKLARKSAYTGRPSAYMSSPAEAAAMLRELYQLLARHYRWFRRTQAGDFGNSYPRPKGAVHGEGYRWRGRTPRHTLTSGLDDYPRADPPHPAELHVDALAWVGASAHHLQQVAQYLGEEADAAMYKTHLENVKKNLDILHWSAQDEAYCDATIKDTKFQLVCKKGYVSLFPLLLGLLHSQHPNLPAVLDLLSDPAQLWSPHGLRSLSLADANYGKGENYWRGAVWMNLNVLAVLRLRDLGMEKEGSTASGEQVQNRALSLASELRKRVVDTVYDSWEMTGFAWEQYSDTTGEGSHSKAFTGWTACVLLLLDLDYTRPVAPIEGHTTSSWVSMWVIIVVIAIVVLVARFWRPLRVLTIRMTRFRRRRQMRGERYEQVIDLDEHAPDLNNERRRQLTD</sequence>
<reference evidence="16" key="1">
    <citation type="journal article" date="2020" name="Stud. Mycol.">
        <title>101 Dothideomycetes genomes: a test case for predicting lifestyles and emergence of pathogens.</title>
        <authorList>
            <person name="Haridas S."/>
            <person name="Albert R."/>
            <person name="Binder M."/>
            <person name="Bloem J."/>
            <person name="Labutti K."/>
            <person name="Salamov A."/>
            <person name="Andreopoulos B."/>
            <person name="Baker S."/>
            <person name="Barry K."/>
            <person name="Bills G."/>
            <person name="Bluhm B."/>
            <person name="Cannon C."/>
            <person name="Castanera R."/>
            <person name="Culley D."/>
            <person name="Daum C."/>
            <person name="Ezra D."/>
            <person name="Gonzalez J."/>
            <person name="Henrissat B."/>
            <person name="Kuo A."/>
            <person name="Liang C."/>
            <person name="Lipzen A."/>
            <person name="Lutzoni F."/>
            <person name="Magnuson J."/>
            <person name="Mondo S."/>
            <person name="Nolan M."/>
            <person name="Ohm R."/>
            <person name="Pangilinan J."/>
            <person name="Park H.-J."/>
            <person name="Ramirez L."/>
            <person name="Alfaro M."/>
            <person name="Sun H."/>
            <person name="Tritt A."/>
            <person name="Yoshinaga Y."/>
            <person name="Zwiers L.-H."/>
            <person name="Turgeon B."/>
            <person name="Goodwin S."/>
            <person name="Spatafora J."/>
            <person name="Crous P."/>
            <person name="Grigoriev I."/>
        </authorList>
    </citation>
    <scope>NUCLEOTIDE SEQUENCE</scope>
    <source>
        <strain evidence="16">CBS 113818</strain>
    </source>
</reference>
<dbReference type="GO" id="GO:0006487">
    <property type="term" value="P:protein N-linked glycosylation"/>
    <property type="evidence" value="ECO:0007669"/>
    <property type="project" value="UniProtKB-UniRule"/>
</dbReference>
<name>A0A6A6ZS47_9PLEO</name>
<comment type="function">
    <text evidence="12">Cleaves the distal alpha 1,2-linked glucose residue from the Glc(3)Man(9)GlcNAc(2) oligosaccharide precursor.</text>
</comment>
<evidence type="ECO:0000256" key="6">
    <source>
        <dbReference type="ARBA" id="ARBA00022968"/>
    </source>
</evidence>
<protein>
    <recommendedName>
        <fullName evidence="11 12">Mannosyl-oligosaccharide glucosidase</fullName>
        <ecNumber evidence="11 12">3.2.1.106</ecNumber>
    </recommendedName>
    <alternativeName>
        <fullName evidence="13">Glucosidase I</fullName>
    </alternativeName>
</protein>
<keyword evidence="9 13" id="KW-0325">Glycoprotein</keyword>
<dbReference type="SUPFAM" id="SSF48208">
    <property type="entry name" value="Six-hairpin glycosidases"/>
    <property type="match status" value="1"/>
</dbReference>
<keyword evidence="17" id="KW-1185">Reference proteome</keyword>
<dbReference type="Gene3D" id="2.70.98.110">
    <property type="entry name" value="Glycosyl hydrolase family 63, N-terminal domain"/>
    <property type="match status" value="1"/>
</dbReference>
<comment type="catalytic activity">
    <reaction evidence="12">
        <text>N(4)-(alpha-D-Glc-(1-&gt;2)-alpha-D-Glc-(1-&gt;3)-alpha-D-Glc-(1-&gt;3)-alpha-D-Man-(1-&gt;2)-alpha-D-Man-(1-&gt;2)-alpha-D-Man-(1-&gt;3)-[alpha-D-Man-(1-&gt;2)-alpha-D-Man-(1-&gt;3)-[alpha-D-Man-(1-&gt;2)-alpha-D-Man-(1-&gt;6)]-alpha-D-Man-(1-&gt;6)]-beta-D-Man-(1-&gt;4)-beta-D-GlcNAc-(1-&gt;4)-beta-D-GlcNAc)-L-asparaginyl-[protein] + H2O = N(4)-(alpha-D-Glc-(1-&gt;3)-alpha-D-Glc-(1-&gt;3)-alpha-D-Man-(1-&gt;2)-alpha-D-Man-(1-&gt;2)-alpha-D-Man-(1-&gt;3)-[alpha-D-Man-(1-&gt;2)-alpha-D-Man-(1-&gt;3)-[alpha-D-Man-(1-&gt;2)-alpha-D-Man-(1-&gt;6)]-alpha-D-Man-(1-&gt;6)]-beta-D-Man-(1-&gt;4)-beta-D-GlcNAc-(1-&gt;4)-beta-D-GlcNAc)-L-asparaginyl-[protein] + beta-D-glucose</text>
        <dbReference type="Rhea" id="RHEA:55988"/>
        <dbReference type="Rhea" id="RHEA-COMP:12806"/>
        <dbReference type="Rhea" id="RHEA-COMP:14355"/>
        <dbReference type="ChEBI" id="CHEBI:15377"/>
        <dbReference type="ChEBI" id="CHEBI:15903"/>
        <dbReference type="ChEBI" id="CHEBI:59082"/>
        <dbReference type="ChEBI" id="CHEBI:132537"/>
        <dbReference type="EC" id="3.2.1.106"/>
    </reaction>
</comment>
<gene>
    <name evidence="16" type="ORF">CC86DRAFT_469373</name>
</gene>
<dbReference type="OrthoDB" id="410058at2759"/>
<keyword evidence="8 12" id="KW-0472">Membrane</keyword>
<keyword evidence="6" id="KW-0735">Signal-anchor</keyword>
<dbReference type="Pfam" id="PF03200">
    <property type="entry name" value="Glyco_hydro_63"/>
    <property type="match status" value="1"/>
</dbReference>
<organism evidence="16 17">
    <name type="scientific">Ophiobolus disseminans</name>
    <dbReference type="NCBI Taxonomy" id="1469910"/>
    <lineage>
        <taxon>Eukaryota</taxon>
        <taxon>Fungi</taxon>
        <taxon>Dikarya</taxon>
        <taxon>Ascomycota</taxon>
        <taxon>Pezizomycotina</taxon>
        <taxon>Dothideomycetes</taxon>
        <taxon>Pleosporomycetidae</taxon>
        <taxon>Pleosporales</taxon>
        <taxon>Pleosporineae</taxon>
        <taxon>Phaeosphaeriaceae</taxon>
        <taxon>Ophiobolus</taxon>
    </lineage>
</organism>
<dbReference type="Gene3D" id="1.50.10.10">
    <property type="match status" value="1"/>
</dbReference>
<comment type="subcellular location">
    <subcellularLocation>
        <location evidence="1 12">Endoplasmic reticulum membrane</location>
        <topology evidence="1 12">Single-pass type II membrane protein</topology>
    </subcellularLocation>
</comment>
<dbReference type="InterPro" id="IPR004888">
    <property type="entry name" value="Glycoside_hydrolase_63"/>
</dbReference>
<evidence type="ECO:0000313" key="16">
    <source>
        <dbReference type="EMBL" id="KAF2823603.1"/>
    </source>
</evidence>
<dbReference type="GO" id="GO:0005789">
    <property type="term" value="C:endoplasmic reticulum membrane"/>
    <property type="evidence" value="ECO:0007669"/>
    <property type="project" value="UniProtKB-SubCell"/>
</dbReference>
<evidence type="ECO:0000259" key="14">
    <source>
        <dbReference type="Pfam" id="PF03200"/>
    </source>
</evidence>
<keyword evidence="10 12" id="KW-0326">Glycosidase</keyword>
<keyword evidence="4 12" id="KW-0378">Hydrolase</keyword>
<dbReference type="GO" id="GO:0009311">
    <property type="term" value="P:oligosaccharide metabolic process"/>
    <property type="evidence" value="ECO:0007669"/>
    <property type="project" value="UniProtKB-UniRule"/>
</dbReference>
<evidence type="ECO:0000256" key="2">
    <source>
        <dbReference type="ARBA" id="ARBA00010833"/>
    </source>
</evidence>
<evidence type="ECO:0000256" key="3">
    <source>
        <dbReference type="ARBA" id="ARBA00022692"/>
    </source>
</evidence>
<keyword evidence="7 12" id="KW-1133">Transmembrane helix</keyword>
<evidence type="ECO:0000256" key="11">
    <source>
        <dbReference type="ARBA" id="ARBA00038888"/>
    </source>
</evidence>
<keyword evidence="5 12" id="KW-0256">Endoplasmic reticulum</keyword>
<evidence type="ECO:0000313" key="17">
    <source>
        <dbReference type="Proteomes" id="UP000799424"/>
    </source>
</evidence>
<evidence type="ECO:0000256" key="4">
    <source>
        <dbReference type="ARBA" id="ARBA00022801"/>
    </source>
</evidence>
<evidence type="ECO:0000256" key="13">
    <source>
        <dbReference type="RuleBase" id="RU369107"/>
    </source>
</evidence>
<keyword evidence="3 12" id="KW-0812">Transmembrane</keyword>
<proteinExistence type="inferred from homology"/>
<dbReference type="PANTHER" id="PTHR10412">
    <property type="entry name" value="MANNOSYL-OLIGOSACCHARIDE GLUCOSIDASE"/>
    <property type="match status" value="1"/>
</dbReference>
<evidence type="ECO:0000256" key="8">
    <source>
        <dbReference type="ARBA" id="ARBA00023136"/>
    </source>
</evidence>
<dbReference type="Proteomes" id="UP000799424">
    <property type="component" value="Unassembled WGS sequence"/>
</dbReference>
<dbReference type="EC" id="3.2.1.106" evidence="11 12"/>
<accession>A0A6A6ZS47</accession>
<dbReference type="InterPro" id="IPR031335">
    <property type="entry name" value="Glyco_hydro_63_C"/>
</dbReference>
<dbReference type="InterPro" id="IPR038518">
    <property type="entry name" value="Glyco_hydro_63N_sf"/>
</dbReference>
<comment type="similarity">
    <text evidence="2 12">Belongs to the glycosyl hydrolase 63 family.</text>
</comment>
<feature type="transmembrane region" description="Helical" evidence="12">
    <location>
        <begin position="792"/>
        <end position="812"/>
    </location>
</feature>
<dbReference type="InterPro" id="IPR031631">
    <property type="entry name" value="Glyco_hydro_63N"/>
</dbReference>
<feature type="domain" description="Glycosyl hydrolase family 63 N-terminal" evidence="15">
    <location>
        <begin position="43"/>
        <end position="251"/>
    </location>
</feature>
<dbReference type="InterPro" id="IPR008928">
    <property type="entry name" value="6-hairpin_glycosidase_sf"/>
</dbReference>
<evidence type="ECO:0000259" key="15">
    <source>
        <dbReference type="Pfam" id="PF16923"/>
    </source>
</evidence>
<dbReference type="Pfam" id="PF16923">
    <property type="entry name" value="Glyco_hydro_63N"/>
    <property type="match status" value="1"/>
</dbReference>
<dbReference type="InterPro" id="IPR012341">
    <property type="entry name" value="6hp_glycosidase-like_sf"/>
</dbReference>
<evidence type="ECO:0000256" key="7">
    <source>
        <dbReference type="ARBA" id="ARBA00022989"/>
    </source>
</evidence>
<evidence type="ECO:0000256" key="9">
    <source>
        <dbReference type="ARBA" id="ARBA00023180"/>
    </source>
</evidence>
<dbReference type="PROSITE" id="PS51257">
    <property type="entry name" value="PROKAR_LIPOPROTEIN"/>
    <property type="match status" value="1"/>
</dbReference>